<keyword evidence="3" id="KW-1185">Reference proteome</keyword>
<gene>
    <name evidence="2" type="ORF">NEOLEDRAFT_327920</name>
</gene>
<dbReference type="InParanoid" id="A0A165STK0"/>
<dbReference type="AlphaFoldDB" id="A0A165STK0"/>
<protein>
    <submittedName>
        <fullName evidence="2">Uncharacterized protein</fullName>
    </submittedName>
</protein>
<dbReference type="EMBL" id="KV425570">
    <property type="protein sequence ID" value="KZT25653.1"/>
    <property type="molecule type" value="Genomic_DNA"/>
</dbReference>
<evidence type="ECO:0000256" key="1">
    <source>
        <dbReference type="SAM" id="Phobius"/>
    </source>
</evidence>
<organism evidence="2 3">
    <name type="scientific">Neolentinus lepideus HHB14362 ss-1</name>
    <dbReference type="NCBI Taxonomy" id="1314782"/>
    <lineage>
        <taxon>Eukaryota</taxon>
        <taxon>Fungi</taxon>
        <taxon>Dikarya</taxon>
        <taxon>Basidiomycota</taxon>
        <taxon>Agaricomycotina</taxon>
        <taxon>Agaricomycetes</taxon>
        <taxon>Gloeophyllales</taxon>
        <taxon>Gloeophyllaceae</taxon>
        <taxon>Neolentinus</taxon>
    </lineage>
</organism>
<keyword evidence="1" id="KW-0812">Transmembrane</keyword>
<feature type="transmembrane region" description="Helical" evidence="1">
    <location>
        <begin position="23"/>
        <end position="43"/>
    </location>
</feature>
<evidence type="ECO:0000313" key="3">
    <source>
        <dbReference type="Proteomes" id="UP000076761"/>
    </source>
</evidence>
<name>A0A165STK0_9AGAM</name>
<dbReference type="Proteomes" id="UP000076761">
    <property type="component" value="Unassembled WGS sequence"/>
</dbReference>
<evidence type="ECO:0000313" key="2">
    <source>
        <dbReference type="EMBL" id="KZT25653.1"/>
    </source>
</evidence>
<sequence length="105" mass="11468">MSSTSLCNAIALSRIAGHTMQNAFLYFLVSPAKVVFALWHALVSTHRYSPHIFSTLHSWSGLHCRTYHTEDTGIRKSSDSMSTACSRTWKAPTLGGNVPSNVSAV</sequence>
<proteinExistence type="predicted"/>
<reference evidence="2 3" key="1">
    <citation type="journal article" date="2016" name="Mol. Biol. Evol.">
        <title>Comparative Genomics of Early-Diverging Mushroom-Forming Fungi Provides Insights into the Origins of Lignocellulose Decay Capabilities.</title>
        <authorList>
            <person name="Nagy L.G."/>
            <person name="Riley R."/>
            <person name="Tritt A."/>
            <person name="Adam C."/>
            <person name="Daum C."/>
            <person name="Floudas D."/>
            <person name="Sun H."/>
            <person name="Yadav J.S."/>
            <person name="Pangilinan J."/>
            <person name="Larsson K.H."/>
            <person name="Matsuura K."/>
            <person name="Barry K."/>
            <person name="Labutti K."/>
            <person name="Kuo R."/>
            <person name="Ohm R.A."/>
            <person name="Bhattacharya S.S."/>
            <person name="Shirouzu T."/>
            <person name="Yoshinaga Y."/>
            <person name="Martin F.M."/>
            <person name="Grigoriev I.V."/>
            <person name="Hibbett D.S."/>
        </authorList>
    </citation>
    <scope>NUCLEOTIDE SEQUENCE [LARGE SCALE GENOMIC DNA]</scope>
    <source>
        <strain evidence="2 3">HHB14362 ss-1</strain>
    </source>
</reference>
<keyword evidence="1" id="KW-1133">Transmembrane helix</keyword>
<keyword evidence="1" id="KW-0472">Membrane</keyword>
<accession>A0A165STK0</accession>